<feature type="repeat" description="PPR" evidence="2">
    <location>
        <begin position="394"/>
        <end position="428"/>
    </location>
</feature>
<protein>
    <recommendedName>
        <fullName evidence="3">PROP1-like PPR domain-containing protein</fullName>
    </recommendedName>
</protein>
<feature type="repeat" description="PPR" evidence="2">
    <location>
        <begin position="543"/>
        <end position="577"/>
    </location>
</feature>
<dbReference type="PROSITE" id="PS51375">
    <property type="entry name" value="PPR"/>
    <property type="match status" value="6"/>
</dbReference>
<evidence type="ECO:0000256" key="1">
    <source>
        <dbReference type="ARBA" id="ARBA00022737"/>
    </source>
</evidence>
<reference evidence="4" key="1">
    <citation type="submission" date="2021-01" db="EMBL/GenBank/DDBJ databases">
        <authorList>
            <person name="Corre E."/>
            <person name="Pelletier E."/>
            <person name="Niang G."/>
            <person name="Scheremetjew M."/>
            <person name="Finn R."/>
            <person name="Kale V."/>
            <person name="Holt S."/>
            <person name="Cochrane G."/>
            <person name="Meng A."/>
            <person name="Brown T."/>
            <person name="Cohen L."/>
        </authorList>
    </citation>
    <scope>NUCLEOTIDE SEQUENCE</scope>
    <source>
        <strain evidence="4">CCMP1661</strain>
    </source>
</reference>
<dbReference type="AlphaFoldDB" id="A0A7S2V5L7"/>
<dbReference type="InterPro" id="IPR033443">
    <property type="entry name" value="PROP1-like_PPR_dom"/>
</dbReference>
<dbReference type="GO" id="GO:0003729">
    <property type="term" value="F:mRNA binding"/>
    <property type="evidence" value="ECO:0007669"/>
    <property type="project" value="TreeGrafter"/>
</dbReference>
<dbReference type="Pfam" id="PF13041">
    <property type="entry name" value="PPR_2"/>
    <property type="match status" value="1"/>
</dbReference>
<dbReference type="Pfam" id="PF01535">
    <property type="entry name" value="PPR"/>
    <property type="match status" value="2"/>
</dbReference>
<feature type="domain" description="PROP1-like PPR" evidence="3">
    <location>
        <begin position="264"/>
        <end position="429"/>
    </location>
</feature>
<evidence type="ECO:0000259" key="3">
    <source>
        <dbReference type="Pfam" id="PF17177"/>
    </source>
</evidence>
<feature type="repeat" description="PPR" evidence="2">
    <location>
        <begin position="264"/>
        <end position="298"/>
    </location>
</feature>
<dbReference type="NCBIfam" id="TIGR00756">
    <property type="entry name" value="PPR"/>
    <property type="match status" value="5"/>
</dbReference>
<feature type="repeat" description="PPR" evidence="2">
    <location>
        <begin position="359"/>
        <end position="393"/>
    </location>
</feature>
<sequence length="752" mass="84655">MQMHRLVDVRFRLATLVGASVATFLVVFSEGFQLPLPSPPLARLRPRTHLSFGGQQRYYASPTNTTDDPALLKATSVSEDNDGLNIYGSGITYKDIVGQVNGVLGGADGTDEDEFEQPVKSKDWELWRKHLYKTKSDVNSGKKAFLQVVVDYLDAMEKPGLDYGIFCDMVNKCVAQSNIADLKQVVTRCSKYGIRMNVHTLTQILQMACKRRRWMLVAQLLAWMHESGWAPSSMTHCVVVAEMAKAKEYRLIKDLCKTERVQLNKDHFNAIISGCSSTGDFCRAFQFYETMITAGLEPNVLTYNSLIGACKQGVVGAISRGKRGQNVFRGASCADSVEDLAERAFGYFEEMKTRGIQPDEYCFNTLMAVCIKAGQFVRALEVFRDMGISGVQQDLVSYNTAITAYEKLEDPNNALALLDCMLKHQVSPDQITFNTCISACSRAKDWERAVQTFNRMDDFHLKKDTVTYNTIISACARSGQAAPAISLLDEMTQNNVPKDHFTYGAALHACMLSKNGELAVDLMQEMEVARGRGGNDQRSLWPNTITYGTAIHTCVNAGMLDEAMGLYERAAGFKVSPNRVIFLILCKALAEAERTEELLDLMDDMYNFKNVELNDIFLEQVLKSSCGKPQQALDVLKRMTINYQMRVRSKTFYHALVAACRSDANKIDDKVALEMVMIMRRQNVAPTQELYRLMVSIFQRTRQWEELLRVFEEAKLRKITIIKELDSEKTILALQEKVRQCEALDKGRPWAS</sequence>
<dbReference type="Gene3D" id="1.25.40.10">
    <property type="entry name" value="Tetratricopeptide repeat domain"/>
    <property type="match status" value="5"/>
</dbReference>
<gene>
    <name evidence="4" type="ORF">FJAP1339_LOCUS8923</name>
</gene>
<name>A0A7S2V5L7_9STRA</name>
<dbReference type="EMBL" id="HBHR01017774">
    <property type="protein sequence ID" value="CAD9869091.1"/>
    <property type="molecule type" value="Transcribed_RNA"/>
</dbReference>
<evidence type="ECO:0000313" key="4">
    <source>
        <dbReference type="EMBL" id="CAD9869091.1"/>
    </source>
</evidence>
<dbReference type="InterPro" id="IPR002885">
    <property type="entry name" value="PPR_rpt"/>
</dbReference>
<keyword evidence="1" id="KW-0677">Repeat</keyword>
<evidence type="ECO:0000256" key="2">
    <source>
        <dbReference type="PROSITE-ProRule" id="PRU00708"/>
    </source>
</evidence>
<dbReference type="InterPro" id="IPR011990">
    <property type="entry name" value="TPR-like_helical_dom_sf"/>
</dbReference>
<feature type="repeat" description="PPR" evidence="2">
    <location>
        <begin position="464"/>
        <end position="498"/>
    </location>
</feature>
<dbReference type="PANTHER" id="PTHR47938:SF35">
    <property type="entry name" value="PENTATRICOPEPTIDE REPEAT-CONTAINING PROTEIN 4, MITOCHONDRIAL-RELATED"/>
    <property type="match status" value="1"/>
</dbReference>
<organism evidence="4">
    <name type="scientific">Fibrocapsa japonica</name>
    <dbReference type="NCBI Taxonomy" id="94617"/>
    <lineage>
        <taxon>Eukaryota</taxon>
        <taxon>Sar</taxon>
        <taxon>Stramenopiles</taxon>
        <taxon>Ochrophyta</taxon>
        <taxon>Raphidophyceae</taxon>
        <taxon>Chattonellales</taxon>
        <taxon>Chattonellaceae</taxon>
        <taxon>Fibrocapsa</taxon>
    </lineage>
</organism>
<proteinExistence type="predicted"/>
<accession>A0A7S2V5L7</accession>
<feature type="repeat" description="PPR" evidence="2">
    <location>
        <begin position="429"/>
        <end position="463"/>
    </location>
</feature>
<dbReference type="Pfam" id="PF17177">
    <property type="entry name" value="PPR_long"/>
    <property type="match status" value="1"/>
</dbReference>
<dbReference type="PANTHER" id="PTHR47938">
    <property type="entry name" value="RESPIRATORY COMPLEX I CHAPERONE (CIA84), PUTATIVE (AFU_ORTHOLOGUE AFUA_2G06020)-RELATED"/>
    <property type="match status" value="1"/>
</dbReference>